<dbReference type="Proteomes" id="UP000295626">
    <property type="component" value="Unassembled WGS sequence"/>
</dbReference>
<comment type="caution">
    <text evidence="1">The sequence shown here is derived from an EMBL/GenBank/DDBJ whole genome shotgun (WGS) entry which is preliminary data.</text>
</comment>
<organism evidence="1 2">
    <name type="scientific">Micromonospora fluostatini</name>
    <dbReference type="NCBI Taxonomy" id="1629071"/>
    <lineage>
        <taxon>Bacteria</taxon>
        <taxon>Bacillati</taxon>
        <taxon>Actinomycetota</taxon>
        <taxon>Actinomycetes</taxon>
        <taxon>Micromonosporales</taxon>
        <taxon>Micromonosporaceae</taxon>
        <taxon>Micromonospora</taxon>
    </lineage>
</organism>
<gene>
    <name evidence="1" type="ORF">E1091_01595</name>
</gene>
<keyword evidence="2" id="KW-1185">Reference proteome</keyword>
<sequence length="75" mass="8275">MAKVIKSASRTVRVISSSPVSGSMTVGELRDFVRALDSEGITDEATLVAERDHNTGHFIRLRTSVTTKIEEQETR</sequence>
<dbReference type="EMBL" id="SMKE01000021">
    <property type="protein sequence ID" value="TDC02079.1"/>
    <property type="molecule type" value="Genomic_DNA"/>
</dbReference>
<evidence type="ECO:0000313" key="1">
    <source>
        <dbReference type="EMBL" id="TDC02079.1"/>
    </source>
</evidence>
<proteinExistence type="predicted"/>
<evidence type="ECO:0008006" key="3">
    <source>
        <dbReference type="Google" id="ProtNLM"/>
    </source>
</evidence>
<name>A0ABY2DM65_9ACTN</name>
<reference evidence="1 2" key="1">
    <citation type="submission" date="2019-02" db="EMBL/GenBank/DDBJ databases">
        <title>Draft genome sequences of novel Actinobacteria.</title>
        <authorList>
            <person name="Sahin N."/>
            <person name="Ay H."/>
            <person name="Saygin H."/>
        </authorList>
    </citation>
    <scope>NUCLEOTIDE SEQUENCE [LARGE SCALE GENOMIC DNA]</scope>
    <source>
        <strain evidence="1 2">JCM 30529</strain>
    </source>
</reference>
<protein>
    <recommendedName>
        <fullName evidence="3">Dodecin domain-containing protein</fullName>
    </recommendedName>
</protein>
<accession>A0ABY2DM65</accession>
<evidence type="ECO:0000313" key="2">
    <source>
        <dbReference type="Proteomes" id="UP000295626"/>
    </source>
</evidence>